<evidence type="ECO:0000313" key="4">
    <source>
        <dbReference type="Proteomes" id="UP001501821"/>
    </source>
</evidence>
<dbReference type="InterPro" id="IPR005543">
    <property type="entry name" value="PASTA_dom"/>
</dbReference>
<keyword evidence="1" id="KW-0812">Transmembrane</keyword>
<reference evidence="4" key="1">
    <citation type="journal article" date="2019" name="Int. J. Syst. Evol. Microbiol.">
        <title>The Global Catalogue of Microorganisms (GCM) 10K type strain sequencing project: providing services to taxonomists for standard genome sequencing and annotation.</title>
        <authorList>
            <consortium name="The Broad Institute Genomics Platform"/>
            <consortium name="The Broad Institute Genome Sequencing Center for Infectious Disease"/>
            <person name="Wu L."/>
            <person name="Ma J."/>
        </authorList>
    </citation>
    <scope>NUCLEOTIDE SEQUENCE [LARGE SCALE GENOMIC DNA]</scope>
    <source>
        <strain evidence="4">JCM 16953</strain>
    </source>
</reference>
<keyword evidence="4" id="KW-1185">Reference proteome</keyword>
<dbReference type="EMBL" id="BAABAH010000015">
    <property type="protein sequence ID" value="GAA3830269.1"/>
    <property type="molecule type" value="Genomic_DNA"/>
</dbReference>
<feature type="domain" description="PASTA" evidence="2">
    <location>
        <begin position="83"/>
        <end position="149"/>
    </location>
</feature>
<keyword evidence="1" id="KW-1133">Transmembrane helix</keyword>
<dbReference type="CDD" id="cd06577">
    <property type="entry name" value="PASTA_pknB"/>
    <property type="match status" value="1"/>
</dbReference>
<sequence length="327" mass="33749">MPTENDARELLARAAATIVVDQSAPLSLAGLPEPTRPRWPLLLATAAAVVLVLGGGWLVATHLGSGDSPPLPADHPVVEHEHAYASDEMPSLVAYTTAEARATLAGRGVDLTVRKGHSCTVPAGYVVRTTPAQGMRLHGGDAVRLDVSGGPGLGSCTVTASTQKWSRVLGLIRFARGLGGPPAFSDDIVTAAGGMVEHLTATEAADPGSWTLCDQNSCHSVLAAIAQLTTVPHHLHVEGPPRDRFLSPLLDIGRSPNAGRGDAVTMCVQERSALDSRPSGVTPIYVSFDPPVDGRAAGWCPPIEIDLAADGSIAGVELLHPIAAGTS</sequence>
<name>A0ABP7IYH7_9ACTN</name>
<evidence type="ECO:0000313" key="3">
    <source>
        <dbReference type="EMBL" id="GAA3830269.1"/>
    </source>
</evidence>
<dbReference type="RefSeq" id="WP_344777773.1">
    <property type="nucleotide sequence ID" value="NZ_BAABAH010000015.1"/>
</dbReference>
<keyword evidence="1" id="KW-0472">Membrane</keyword>
<comment type="caution">
    <text evidence="3">The sequence shown here is derived from an EMBL/GenBank/DDBJ whole genome shotgun (WGS) entry which is preliminary data.</text>
</comment>
<proteinExistence type="predicted"/>
<dbReference type="Pfam" id="PF03793">
    <property type="entry name" value="PASTA"/>
    <property type="match status" value="1"/>
</dbReference>
<dbReference type="Proteomes" id="UP001501821">
    <property type="component" value="Unassembled WGS sequence"/>
</dbReference>
<dbReference type="Gene3D" id="3.30.10.20">
    <property type="match status" value="1"/>
</dbReference>
<evidence type="ECO:0000256" key="1">
    <source>
        <dbReference type="SAM" id="Phobius"/>
    </source>
</evidence>
<dbReference type="PROSITE" id="PS51178">
    <property type="entry name" value="PASTA"/>
    <property type="match status" value="1"/>
</dbReference>
<protein>
    <recommendedName>
        <fullName evidence="2">PASTA domain-containing protein</fullName>
    </recommendedName>
</protein>
<accession>A0ABP7IYH7</accession>
<feature type="transmembrane region" description="Helical" evidence="1">
    <location>
        <begin position="41"/>
        <end position="60"/>
    </location>
</feature>
<gene>
    <name evidence="3" type="ORF">GCM10022242_34610</name>
</gene>
<evidence type="ECO:0000259" key="2">
    <source>
        <dbReference type="PROSITE" id="PS51178"/>
    </source>
</evidence>
<organism evidence="3 4">
    <name type="scientific">Nocardioides panacisoli</name>
    <dbReference type="NCBI Taxonomy" id="627624"/>
    <lineage>
        <taxon>Bacteria</taxon>
        <taxon>Bacillati</taxon>
        <taxon>Actinomycetota</taxon>
        <taxon>Actinomycetes</taxon>
        <taxon>Propionibacteriales</taxon>
        <taxon>Nocardioidaceae</taxon>
        <taxon>Nocardioides</taxon>
    </lineage>
</organism>